<organism evidence="1 2">
    <name type="scientific">Quillaja saponaria</name>
    <name type="common">Soap bark tree</name>
    <dbReference type="NCBI Taxonomy" id="32244"/>
    <lineage>
        <taxon>Eukaryota</taxon>
        <taxon>Viridiplantae</taxon>
        <taxon>Streptophyta</taxon>
        <taxon>Embryophyta</taxon>
        <taxon>Tracheophyta</taxon>
        <taxon>Spermatophyta</taxon>
        <taxon>Magnoliopsida</taxon>
        <taxon>eudicotyledons</taxon>
        <taxon>Gunneridae</taxon>
        <taxon>Pentapetalae</taxon>
        <taxon>rosids</taxon>
        <taxon>fabids</taxon>
        <taxon>Fabales</taxon>
        <taxon>Quillajaceae</taxon>
        <taxon>Quillaja</taxon>
    </lineage>
</organism>
<dbReference type="EMBL" id="JARAOO010000006">
    <property type="protein sequence ID" value="KAJ7964895.1"/>
    <property type="molecule type" value="Genomic_DNA"/>
</dbReference>
<evidence type="ECO:0000313" key="2">
    <source>
        <dbReference type="Proteomes" id="UP001163823"/>
    </source>
</evidence>
<evidence type="ECO:0000313" key="1">
    <source>
        <dbReference type="EMBL" id="KAJ7964895.1"/>
    </source>
</evidence>
<proteinExistence type="predicted"/>
<dbReference type="AlphaFoldDB" id="A0AAD7LV40"/>
<sequence>MAASTHHQVDKQELATIRRLRFVDTKQSDEKLKSTFSYFGYIYLAKIINNSDKVVRFQNPYLDRSGDIQPGETEDAYSKGYLPYWSYIHRYEITYYNKVLKKEKKILIKDLEEGLLSFFQEGNGEDIRYFSPYPPNSDSQIQITIQNDGYQIYILDGAATKRAGGVLFSPAN</sequence>
<gene>
    <name evidence="1" type="ORF">O6P43_014629</name>
</gene>
<accession>A0AAD7LV40</accession>
<name>A0AAD7LV40_QUISA</name>
<dbReference type="KEGG" id="qsa:O6P43_014629"/>
<keyword evidence="2" id="KW-1185">Reference proteome</keyword>
<protein>
    <submittedName>
        <fullName evidence="1">Uncharacterized protein</fullName>
    </submittedName>
</protein>
<dbReference type="Proteomes" id="UP001163823">
    <property type="component" value="Chromosome 6"/>
</dbReference>
<reference evidence="1" key="1">
    <citation type="journal article" date="2023" name="Science">
        <title>Elucidation of the pathway for biosynthesis of saponin adjuvants from the soapbark tree.</title>
        <authorList>
            <person name="Reed J."/>
            <person name="Orme A."/>
            <person name="El-Demerdash A."/>
            <person name="Owen C."/>
            <person name="Martin L.B.B."/>
            <person name="Misra R.C."/>
            <person name="Kikuchi S."/>
            <person name="Rejzek M."/>
            <person name="Martin A.C."/>
            <person name="Harkess A."/>
            <person name="Leebens-Mack J."/>
            <person name="Louveau T."/>
            <person name="Stephenson M.J."/>
            <person name="Osbourn A."/>
        </authorList>
    </citation>
    <scope>NUCLEOTIDE SEQUENCE</scope>
    <source>
        <strain evidence="1">S10</strain>
    </source>
</reference>
<comment type="caution">
    <text evidence="1">The sequence shown here is derived from an EMBL/GenBank/DDBJ whole genome shotgun (WGS) entry which is preliminary data.</text>
</comment>